<keyword evidence="2 6" id="KW-0889">Transcription antitermination</keyword>
<dbReference type="InterPro" id="IPR006027">
    <property type="entry name" value="NusB_RsmB_TIM44"/>
</dbReference>
<feature type="domain" description="NusB/RsmB/TIM44" evidence="7">
    <location>
        <begin position="4"/>
        <end position="141"/>
    </location>
</feature>
<keyword evidence="4 6" id="KW-0805">Transcription regulation</keyword>
<dbReference type="EMBL" id="JABAFA010000008">
    <property type="protein sequence ID" value="NMD98649.1"/>
    <property type="molecule type" value="Genomic_DNA"/>
</dbReference>
<dbReference type="Pfam" id="PF01029">
    <property type="entry name" value="NusB"/>
    <property type="match status" value="1"/>
</dbReference>
<name>A0A848B318_9FIRM</name>
<protein>
    <recommendedName>
        <fullName evidence="6">Transcription antitermination protein NusB</fullName>
    </recommendedName>
    <alternativeName>
        <fullName evidence="6">Antitermination factor NusB</fullName>
    </alternativeName>
</protein>
<dbReference type="Gene3D" id="1.10.940.10">
    <property type="entry name" value="NusB-like"/>
    <property type="match status" value="1"/>
</dbReference>
<dbReference type="PANTHER" id="PTHR11078">
    <property type="entry name" value="N UTILIZATION SUBSTANCE PROTEIN B-RELATED"/>
    <property type="match status" value="1"/>
</dbReference>
<evidence type="ECO:0000256" key="4">
    <source>
        <dbReference type="ARBA" id="ARBA00023015"/>
    </source>
</evidence>
<evidence type="ECO:0000256" key="2">
    <source>
        <dbReference type="ARBA" id="ARBA00022814"/>
    </source>
</evidence>
<comment type="similarity">
    <text evidence="1 6">Belongs to the NusB family.</text>
</comment>
<evidence type="ECO:0000256" key="6">
    <source>
        <dbReference type="HAMAP-Rule" id="MF_00073"/>
    </source>
</evidence>
<dbReference type="GO" id="GO:0003723">
    <property type="term" value="F:RNA binding"/>
    <property type="evidence" value="ECO:0007669"/>
    <property type="project" value="UniProtKB-UniRule"/>
</dbReference>
<dbReference type="GO" id="GO:0031564">
    <property type="term" value="P:transcription antitermination"/>
    <property type="evidence" value="ECO:0007669"/>
    <property type="project" value="UniProtKB-KW"/>
</dbReference>
<dbReference type="PANTHER" id="PTHR11078:SF3">
    <property type="entry name" value="ANTITERMINATION NUSB DOMAIN-CONTAINING PROTEIN"/>
    <property type="match status" value="1"/>
</dbReference>
<evidence type="ECO:0000313" key="8">
    <source>
        <dbReference type="EMBL" id="NMD98649.1"/>
    </source>
</evidence>
<gene>
    <name evidence="6 8" type="primary">nusB</name>
    <name evidence="8" type="ORF">HF878_04010</name>
</gene>
<proteinExistence type="inferred from homology"/>
<dbReference type="HAMAP" id="MF_00073">
    <property type="entry name" value="NusB"/>
    <property type="match status" value="1"/>
</dbReference>
<dbReference type="SUPFAM" id="SSF48013">
    <property type="entry name" value="NusB-like"/>
    <property type="match status" value="1"/>
</dbReference>
<dbReference type="CDD" id="cd00619">
    <property type="entry name" value="Terminator_NusB"/>
    <property type="match status" value="1"/>
</dbReference>
<organism evidence="8 9">
    <name type="scientific">Selenomonas bovis</name>
    <dbReference type="NCBI Taxonomy" id="416586"/>
    <lineage>
        <taxon>Bacteria</taxon>
        <taxon>Bacillati</taxon>
        <taxon>Bacillota</taxon>
        <taxon>Negativicutes</taxon>
        <taxon>Selenomonadales</taxon>
        <taxon>Selenomonadaceae</taxon>
        <taxon>Selenomonas</taxon>
    </lineage>
</organism>
<comment type="function">
    <text evidence="6">Involved in transcription antitermination. Required for transcription of ribosomal RNA (rRNA) genes. Binds specifically to the boxA antiterminator sequence of the ribosomal RNA (rrn) operons.</text>
</comment>
<evidence type="ECO:0000256" key="3">
    <source>
        <dbReference type="ARBA" id="ARBA00022884"/>
    </source>
</evidence>
<evidence type="ECO:0000313" key="9">
    <source>
        <dbReference type="Proteomes" id="UP000543804"/>
    </source>
</evidence>
<evidence type="ECO:0000256" key="5">
    <source>
        <dbReference type="ARBA" id="ARBA00023163"/>
    </source>
</evidence>
<keyword evidence="5 6" id="KW-0804">Transcription</keyword>
<dbReference type="GO" id="GO:0005829">
    <property type="term" value="C:cytosol"/>
    <property type="evidence" value="ECO:0007669"/>
    <property type="project" value="TreeGrafter"/>
</dbReference>
<dbReference type="NCBIfam" id="TIGR01951">
    <property type="entry name" value="nusB"/>
    <property type="match status" value="1"/>
</dbReference>
<dbReference type="AlphaFoldDB" id="A0A848B318"/>
<sequence length="141" mass="15833">MSRRQAREIALQALYQLEINCAESAEQEEMYENLALDTAFQEAEAKVSQATREFARSLVEGTRAHISEIDACIEEASRDWKLTRMATVDRNIARIAVYEMKFAEPALTPNIAINEAVELSKKYGSDESARFINGILGAMVK</sequence>
<keyword evidence="9" id="KW-1185">Reference proteome</keyword>
<comment type="caution">
    <text evidence="8">The sequence shown here is derived from an EMBL/GenBank/DDBJ whole genome shotgun (WGS) entry which is preliminary data.</text>
</comment>
<dbReference type="RefSeq" id="WP_019541516.1">
    <property type="nucleotide sequence ID" value="NZ_JABAFA010000008.1"/>
</dbReference>
<evidence type="ECO:0000256" key="1">
    <source>
        <dbReference type="ARBA" id="ARBA00005952"/>
    </source>
</evidence>
<evidence type="ECO:0000259" key="7">
    <source>
        <dbReference type="Pfam" id="PF01029"/>
    </source>
</evidence>
<accession>A0A848B318</accession>
<dbReference type="Proteomes" id="UP000543804">
    <property type="component" value="Unassembled WGS sequence"/>
</dbReference>
<reference evidence="8 9" key="1">
    <citation type="submission" date="2020-04" db="EMBL/GenBank/DDBJ databases">
        <authorList>
            <person name="Hitch T.C.A."/>
            <person name="Wylensek D."/>
            <person name="Clavel T."/>
        </authorList>
    </citation>
    <scope>NUCLEOTIDE SEQUENCE [LARGE SCALE GENOMIC DNA]</scope>
    <source>
        <strain evidence="8 9">PG-130-P53-12</strain>
    </source>
</reference>
<dbReference type="GO" id="GO:0006353">
    <property type="term" value="P:DNA-templated transcription termination"/>
    <property type="evidence" value="ECO:0007669"/>
    <property type="project" value="UniProtKB-UniRule"/>
</dbReference>
<keyword evidence="3 6" id="KW-0694">RNA-binding</keyword>
<dbReference type="InterPro" id="IPR035926">
    <property type="entry name" value="NusB-like_sf"/>
</dbReference>
<dbReference type="InterPro" id="IPR011605">
    <property type="entry name" value="NusB_fam"/>
</dbReference>